<dbReference type="PANTHER" id="PTHR22902:SF27">
    <property type="entry name" value="PLECKSTRIN HOMOLOGY DOMAIN-CONTAINING FAMILY A MEMBER 3"/>
    <property type="match status" value="1"/>
</dbReference>
<dbReference type="PANTHER" id="PTHR22902">
    <property type="entry name" value="SESQUIPEDALIAN"/>
    <property type="match status" value="1"/>
</dbReference>
<accession>A0A5E4Q2L3</accession>
<reference evidence="7 8" key="1">
    <citation type="submission" date="2017-07" db="EMBL/GenBank/DDBJ databases">
        <authorList>
            <person name="Talla V."/>
            <person name="Backstrom N."/>
        </authorList>
    </citation>
    <scope>NUCLEOTIDE SEQUENCE [LARGE SCALE GENOMIC DNA]</scope>
</reference>
<gene>
    <name evidence="7" type="ORF">LSINAPIS_LOCUS4911</name>
</gene>
<dbReference type="SMART" id="SM00233">
    <property type="entry name" value="PH"/>
    <property type="match status" value="1"/>
</dbReference>
<dbReference type="InterPro" id="IPR045188">
    <property type="entry name" value="Boi1/Boi2-like"/>
</dbReference>
<dbReference type="GO" id="GO:0007032">
    <property type="term" value="P:endosome organization"/>
    <property type="evidence" value="ECO:0007669"/>
    <property type="project" value="TreeGrafter"/>
</dbReference>
<evidence type="ECO:0000256" key="4">
    <source>
        <dbReference type="ARBA" id="ARBA00023034"/>
    </source>
</evidence>
<keyword evidence="5" id="KW-0472">Membrane</keyword>
<feature type="domain" description="PH" evidence="6">
    <location>
        <begin position="1"/>
        <end position="93"/>
    </location>
</feature>
<dbReference type="SUPFAM" id="SSF50729">
    <property type="entry name" value="PH domain-like"/>
    <property type="match status" value="1"/>
</dbReference>
<keyword evidence="4" id="KW-0333">Golgi apparatus</keyword>
<keyword evidence="3" id="KW-0597">Phosphoprotein</keyword>
<dbReference type="GO" id="GO:0005829">
    <property type="term" value="C:cytosol"/>
    <property type="evidence" value="ECO:0007669"/>
    <property type="project" value="GOC"/>
</dbReference>
<evidence type="ECO:0000256" key="3">
    <source>
        <dbReference type="ARBA" id="ARBA00022553"/>
    </source>
</evidence>
<dbReference type="GO" id="GO:0001881">
    <property type="term" value="P:receptor recycling"/>
    <property type="evidence" value="ECO:0007669"/>
    <property type="project" value="TreeGrafter"/>
</dbReference>
<dbReference type="FunFam" id="2.30.29.30:FF:000085">
    <property type="entry name" value="Pleckstrin homology domain-containing family A member 8"/>
    <property type="match status" value="1"/>
</dbReference>
<dbReference type="GO" id="GO:0055037">
    <property type="term" value="C:recycling endosome"/>
    <property type="evidence" value="ECO:0007669"/>
    <property type="project" value="TreeGrafter"/>
</dbReference>
<dbReference type="InterPro" id="IPR001849">
    <property type="entry name" value="PH_domain"/>
</dbReference>
<dbReference type="GO" id="GO:0005769">
    <property type="term" value="C:early endosome"/>
    <property type="evidence" value="ECO:0007669"/>
    <property type="project" value="TreeGrafter"/>
</dbReference>
<dbReference type="GO" id="GO:0005802">
    <property type="term" value="C:trans-Golgi network"/>
    <property type="evidence" value="ECO:0007669"/>
    <property type="project" value="TreeGrafter"/>
</dbReference>
<dbReference type="OrthoDB" id="1854502at2759"/>
<proteinExistence type="predicted"/>
<dbReference type="PROSITE" id="PS50003">
    <property type="entry name" value="PH_DOMAIN"/>
    <property type="match status" value="1"/>
</dbReference>
<dbReference type="Proteomes" id="UP000324832">
    <property type="component" value="Unassembled WGS sequence"/>
</dbReference>
<sequence length="223" mass="24865">MEGVLWKWTNYWNGWQTRWFVLENGILSYYKSQDEVIQGCKGSVKVSVCQINVSNLDNTRMDLVIPGQQHMYLRAPSSQDRQKWLVALGSAKACLESIVDSKVIGVEDSLIDKKSELYLYCDLLMQQVHAVKSAASQENGPDVEKIEDASTMLKATCDTFIRTVEDIVKLTGNCSQVGVPSSSDIPLNTVAGVSIAKNNLIVKPQISIKNKPSLNRYMSQEES</sequence>
<evidence type="ECO:0000313" key="8">
    <source>
        <dbReference type="Proteomes" id="UP000324832"/>
    </source>
</evidence>
<dbReference type="AlphaFoldDB" id="A0A5E4Q2L3"/>
<dbReference type="InterPro" id="IPR011993">
    <property type="entry name" value="PH-like_dom_sf"/>
</dbReference>
<organism evidence="7 8">
    <name type="scientific">Leptidea sinapis</name>
    <dbReference type="NCBI Taxonomy" id="189913"/>
    <lineage>
        <taxon>Eukaryota</taxon>
        <taxon>Metazoa</taxon>
        <taxon>Ecdysozoa</taxon>
        <taxon>Arthropoda</taxon>
        <taxon>Hexapoda</taxon>
        <taxon>Insecta</taxon>
        <taxon>Pterygota</taxon>
        <taxon>Neoptera</taxon>
        <taxon>Endopterygota</taxon>
        <taxon>Lepidoptera</taxon>
        <taxon>Glossata</taxon>
        <taxon>Ditrysia</taxon>
        <taxon>Papilionoidea</taxon>
        <taxon>Pieridae</taxon>
        <taxon>Dismorphiinae</taxon>
        <taxon>Leptidea</taxon>
    </lineage>
</organism>
<name>A0A5E4Q2L3_9NEOP</name>
<dbReference type="Gene3D" id="2.30.29.30">
    <property type="entry name" value="Pleckstrin-homology domain (PH domain)/Phosphotyrosine-binding domain (PTB)"/>
    <property type="match status" value="1"/>
</dbReference>
<dbReference type="EMBL" id="FZQP02001326">
    <property type="protein sequence ID" value="VVC92462.1"/>
    <property type="molecule type" value="Genomic_DNA"/>
</dbReference>
<keyword evidence="8" id="KW-1185">Reference proteome</keyword>
<evidence type="ECO:0000256" key="2">
    <source>
        <dbReference type="ARBA" id="ARBA00004198"/>
    </source>
</evidence>
<evidence type="ECO:0000259" key="6">
    <source>
        <dbReference type="PROSITE" id="PS50003"/>
    </source>
</evidence>
<dbReference type="CDD" id="cd01247">
    <property type="entry name" value="PH_FAPP1_FAPP2"/>
    <property type="match status" value="1"/>
</dbReference>
<evidence type="ECO:0000256" key="1">
    <source>
        <dbReference type="ARBA" id="ARBA00004170"/>
    </source>
</evidence>
<protein>
    <recommendedName>
        <fullName evidence="6">PH domain-containing protein</fullName>
    </recommendedName>
</protein>
<evidence type="ECO:0000313" key="7">
    <source>
        <dbReference type="EMBL" id="VVC92462.1"/>
    </source>
</evidence>
<evidence type="ECO:0000256" key="5">
    <source>
        <dbReference type="ARBA" id="ARBA00023136"/>
    </source>
</evidence>
<comment type="subcellular location">
    <subcellularLocation>
        <location evidence="2">Golgi apparatus</location>
        <location evidence="2">trans-Golgi network membrane</location>
    </subcellularLocation>
    <subcellularLocation>
        <location evidence="1">Membrane</location>
        <topology evidence="1">Peripheral membrane protein</topology>
    </subcellularLocation>
</comment>
<dbReference type="Pfam" id="PF00169">
    <property type="entry name" value="PH"/>
    <property type="match status" value="1"/>
</dbReference>
<dbReference type="GO" id="GO:0042147">
    <property type="term" value="P:retrograde transport, endosome to Golgi"/>
    <property type="evidence" value="ECO:0007669"/>
    <property type="project" value="TreeGrafter"/>
</dbReference>
<dbReference type="GO" id="GO:0016020">
    <property type="term" value="C:membrane"/>
    <property type="evidence" value="ECO:0007669"/>
    <property type="project" value="UniProtKB-SubCell"/>
</dbReference>